<dbReference type="InterPro" id="IPR027417">
    <property type="entry name" value="P-loop_NTPase"/>
</dbReference>
<comment type="similarity">
    <text evidence="2">Belongs to the TsaE family.</text>
</comment>
<evidence type="ECO:0000256" key="1">
    <source>
        <dbReference type="ARBA" id="ARBA00004496"/>
    </source>
</evidence>
<evidence type="ECO:0000256" key="3">
    <source>
        <dbReference type="ARBA" id="ARBA00019010"/>
    </source>
</evidence>
<keyword evidence="5" id="KW-0819">tRNA processing</keyword>
<comment type="subcellular location">
    <subcellularLocation>
        <location evidence="1">Cytoplasm</location>
    </subcellularLocation>
</comment>
<evidence type="ECO:0000256" key="5">
    <source>
        <dbReference type="ARBA" id="ARBA00022694"/>
    </source>
</evidence>
<keyword evidence="6" id="KW-0479">Metal-binding</keyword>
<keyword evidence="8" id="KW-0067">ATP-binding</keyword>
<dbReference type="GO" id="GO:0005737">
    <property type="term" value="C:cytoplasm"/>
    <property type="evidence" value="ECO:0007669"/>
    <property type="project" value="UniProtKB-SubCell"/>
</dbReference>
<dbReference type="NCBIfam" id="TIGR00150">
    <property type="entry name" value="T6A_YjeE"/>
    <property type="match status" value="1"/>
</dbReference>
<gene>
    <name evidence="11" type="ORF">A2591_00105</name>
</gene>
<dbReference type="Pfam" id="PF02367">
    <property type="entry name" value="TsaE"/>
    <property type="match status" value="1"/>
</dbReference>
<protein>
    <recommendedName>
        <fullName evidence="3">tRNA threonylcarbamoyladenosine biosynthesis protein TsaE</fullName>
    </recommendedName>
    <alternativeName>
        <fullName evidence="10">t(6)A37 threonylcarbamoyladenosine biosynthesis protein TsaE</fullName>
    </alternativeName>
</protein>
<accession>A0A1G2SMP2</accession>
<dbReference type="AlphaFoldDB" id="A0A1G2SMP2"/>
<proteinExistence type="inferred from homology"/>
<comment type="caution">
    <text evidence="11">The sequence shown here is derived from an EMBL/GenBank/DDBJ whole genome shotgun (WGS) entry which is preliminary data.</text>
</comment>
<evidence type="ECO:0000256" key="7">
    <source>
        <dbReference type="ARBA" id="ARBA00022741"/>
    </source>
</evidence>
<keyword evidence="4" id="KW-0963">Cytoplasm</keyword>
<dbReference type="PANTHER" id="PTHR33540">
    <property type="entry name" value="TRNA THREONYLCARBAMOYLADENOSINE BIOSYNTHESIS PROTEIN TSAE"/>
    <property type="match status" value="1"/>
</dbReference>
<evidence type="ECO:0000313" key="11">
    <source>
        <dbReference type="EMBL" id="OHA85968.1"/>
    </source>
</evidence>
<dbReference type="EMBL" id="MHUZ01000012">
    <property type="protein sequence ID" value="OHA85968.1"/>
    <property type="molecule type" value="Genomic_DNA"/>
</dbReference>
<dbReference type="InterPro" id="IPR003442">
    <property type="entry name" value="T6A_TsaE"/>
</dbReference>
<dbReference type="SUPFAM" id="SSF52540">
    <property type="entry name" value="P-loop containing nucleoside triphosphate hydrolases"/>
    <property type="match status" value="1"/>
</dbReference>
<dbReference type="GO" id="GO:0005524">
    <property type="term" value="F:ATP binding"/>
    <property type="evidence" value="ECO:0007669"/>
    <property type="project" value="UniProtKB-KW"/>
</dbReference>
<dbReference type="STRING" id="1802730.A2591_00105"/>
<evidence type="ECO:0000256" key="8">
    <source>
        <dbReference type="ARBA" id="ARBA00022840"/>
    </source>
</evidence>
<dbReference type="GO" id="GO:0046872">
    <property type="term" value="F:metal ion binding"/>
    <property type="evidence" value="ECO:0007669"/>
    <property type="project" value="UniProtKB-KW"/>
</dbReference>
<organism evidence="11 12">
    <name type="scientific">Candidatus Yonathbacteria bacterium RIFOXYD1_FULL_52_36</name>
    <dbReference type="NCBI Taxonomy" id="1802730"/>
    <lineage>
        <taxon>Bacteria</taxon>
        <taxon>Candidatus Yonathiibacteriota</taxon>
    </lineage>
</organism>
<dbReference type="GO" id="GO:0002949">
    <property type="term" value="P:tRNA threonylcarbamoyladenosine modification"/>
    <property type="evidence" value="ECO:0007669"/>
    <property type="project" value="InterPro"/>
</dbReference>
<keyword evidence="7" id="KW-0547">Nucleotide-binding</keyword>
<evidence type="ECO:0000313" key="12">
    <source>
        <dbReference type="Proteomes" id="UP000178168"/>
    </source>
</evidence>
<evidence type="ECO:0000256" key="9">
    <source>
        <dbReference type="ARBA" id="ARBA00022842"/>
    </source>
</evidence>
<dbReference type="Gene3D" id="3.40.50.300">
    <property type="entry name" value="P-loop containing nucleotide triphosphate hydrolases"/>
    <property type="match status" value="1"/>
</dbReference>
<dbReference type="GO" id="GO:0016740">
    <property type="term" value="F:transferase activity"/>
    <property type="evidence" value="ECO:0007669"/>
    <property type="project" value="UniProtKB-KW"/>
</dbReference>
<evidence type="ECO:0000256" key="4">
    <source>
        <dbReference type="ARBA" id="ARBA00022490"/>
    </source>
</evidence>
<evidence type="ECO:0000256" key="10">
    <source>
        <dbReference type="ARBA" id="ARBA00032441"/>
    </source>
</evidence>
<dbReference type="PANTHER" id="PTHR33540:SF2">
    <property type="entry name" value="TRNA THREONYLCARBAMOYLADENOSINE BIOSYNTHESIS PROTEIN TSAE"/>
    <property type="match status" value="1"/>
</dbReference>
<evidence type="ECO:0000256" key="6">
    <source>
        <dbReference type="ARBA" id="ARBA00022723"/>
    </source>
</evidence>
<keyword evidence="9" id="KW-0460">Magnesium</keyword>
<dbReference type="Proteomes" id="UP000178168">
    <property type="component" value="Unassembled WGS sequence"/>
</dbReference>
<sequence length="136" mass="15111">MSGRATVLALRGNLGAGKTALTKALGKQLGVKRAITSPTFVIEKIYKLPKGSPFEHLIHIDAYRLEGKRELEAIGWDEALAHHNNLIVIEWPEQVPGSLPRHAFTVDLAFVNDTTRTITIPAKLSRLWPPQKTKKK</sequence>
<reference evidence="11 12" key="1">
    <citation type="journal article" date="2016" name="Nat. Commun.">
        <title>Thousands of microbial genomes shed light on interconnected biogeochemical processes in an aquifer system.</title>
        <authorList>
            <person name="Anantharaman K."/>
            <person name="Brown C.T."/>
            <person name="Hug L.A."/>
            <person name="Sharon I."/>
            <person name="Castelle C.J."/>
            <person name="Probst A.J."/>
            <person name="Thomas B.C."/>
            <person name="Singh A."/>
            <person name="Wilkins M.J."/>
            <person name="Karaoz U."/>
            <person name="Brodie E.L."/>
            <person name="Williams K.H."/>
            <person name="Hubbard S.S."/>
            <person name="Banfield J.F."/>
        </authorList>
    </citation>
    <scope>NUCLEOTIDE SEQUENCE [LARGE SCALE GENOMIC DNA]</scope>
</reference>
<keyword evidence="11" id="KW-0808">Transferase</keyword>
<evidence type="ECO:0000256" key="2">
    <source>
        <dbReference type="ARBA" id="ARBA00007599"/>
    </source>
</evidence>
<name>A0A1G2SMP2_9BACT</name>